<evidence type="ECO:0000256" key="1">
    <source>
        <dbReference type="ARBA" id="ARBA00004141"/>
    </source>
</evidence>
<dbReference type="InterPro" id="IPR036259">
    <property type="entry name" value="MFS_trans_sf"/>
</dbReference>
<evidence type="ECO:0000256" key="3">
    <source>
        <dbReference type="ARBA" id="ARBA00022692"/>
    </source>
</evidence>
<evidence type="ECO:0000256" key="4">
    <source>
        <dbReference type="ARBA" id="ARBA00022989"/>
    </source>
</evidence>
<evidence type="ECO:0000256" key="2">
    <source>
        <dbReference type="ARBA" id="ARBA00022448"/>
    </source>
</evidence>
<dbReference type="Gene3D" id="1.20.1250.20">
    <property type="entry name" value="MFS general substrate transporter like domains"/>
    <property type="match status" value="1"/>
</dbReference>
<feature type="transmembrane region" description="Helical" evidence="6">
    <location>
        <begin position="427"/>
        <end position="452"/>
    </location>
</feature>
<feature type="transmembrane region" description="Helical" evidence="6">
    <location>
        <begin position="337"/>
        <end position="359"/>
    </location>
</feature>
<dbReference type="SUPFAM" id="SSF103473">
    <property type="entry name" value="MFS general substrate transporter"/>
    <property type="match status" value="1"/>
</dbReference>
<sequence>MTIGDSSSGGLSSLQEPLIQQKHSPENYSVLAAIPPFLFPALGAFLFGYEIGATSCATISIKSPTLSGISWYNLSSVDVGIITSGSLYGALIGSIVAFSIADIIGRRKGLITAAFLYLVGAIVTALAPVFHVLIIGRVVYGIGVGLTMHAAPMYIAETAPSQIRGRMISLKEFSTVFGMVGGYGIGSLWVTVISGWRYMYATVIPVPIIMAIGMCWLPASPRWLLLRSLQGKGDAESLQDEAIKSLRRLRGSVVVDSAAEQVDEILAELSSVGEDKEATIGELFQGKCLKALTIAGGLVLFQQITGQPSVLYYAPSILQLVMTGVAIVVIDKLGRRPLLLGGVSGMVISLFLLGSYYIFYNNVPAVAVAALLLYVGCYQLSFGPISWLMMSEIFPLKLRGRGISIAVLVNFGTNALVTFAFSPMKELLGAGVLFCGFGAICVLSLFFIYFIVPETKGLTLEEIEAKCL</sequence>
<keyword evidence="9" id="KW-1185">Reference proteome</keyword>
<dbReference type="EMBL" id="JAGKQM010000013">
    <property type="protein sequence ID" value="KAH0890860.1"/>
    <property type="molecule type" value="Genomic_DNA"/>
</dbReference>
<evidence type="ECO:0000256" key="6">
    <source>
        <dbReference type="SAM" id="Phobius"/>
    </source>
</evidence>
<dbReference type="CDD" id="cd17362">
    <property type="entry name" value="MFS_GLUT10_12_Class3_like"/>
    <property type="match status" value="1"/>
</dbReference>
<dbReference type="Proteomes" id="UP000824890">
    <property type="component" value="Unassembled WGS sequence"/>
</dbReference>
<feature type="transmembrane region" description="Helical" evidence="6">
    <location>
        <begin position="365"/>
        <end position="390"/>
    </location>
</feature>
<organism evidence="8 9">
    <name type="scientific">Brassica napus</name>
    <name type="common">Rape</name>
    <dbReference type="NCBI Taxonomy" id="3708"/>
    <lineage>
        <taxon>Eukaryota</taxon>
        <taxon>Viridiplantae</taxon>
        <taxon>Streptophyta</taxon>
        <taxon>Embryophyta</taxon>
        <taxon>Tracheophyta</taxon>
        <taxon>Spermatophyta</taxon>
        <taxon>Magnoliopsida</taxon>
        <taxon>eudicotyledons</taxon>
        <taxon>Gunneridae</taxon>
        <taxon>Pentapetalae</taxon>
        <taxon>rosids</taxon>
        <taxon>malvids</taxon>
        <taxon>Brassicales</taxon>
        <taxon>Brassicaceae</taxon>
        <taxon>Brassiceae</taxon>
        <taxon>Brassica</taxon>
    </lineage>
</organism>
<dbReference type="Pfam" id="PF00083">
    <property type="entry name" value="Sugar_tr"/>
    <property type="match status" value="1"/>
</dbReference>
<dbReference type="InterPro" id="IPR020846">
    <property type="entry name" value="MFS_dom"/>
</dbReference>
<comment type="caution">
    <text evidence="8">The sequence shown here is derived from an EMBL/GenBank/DDBJ whole genome shotgun (WGS) entry which is preliminary data.</text>
</comment>
<reference evidence="8 9" key="1">
    <citation type="submission" date="2021-05" db="EMBL/GenBank/DDBJ databases">
        <title>Genome Assembly of Synthetic Allotetraploid Brassica napus Reveals Homoeologous Exchanges between Subgenomes.</title>
        <authorList>
            <person name="Davis J.T."/>
        </authorList>
    </citation>
    <scope>NUCLEOTIDE SEQUENCE [LARGE SCALE GENOMIC DNA]</scope>
    <source>
        <strain evidence="9">cv. Da-Ae</strain>
        <tissue evidence="8">Seedling</tissue>
    </source>
</reference>
<feature type="transmembrane region" description="Helical" evidence="6">
    <location>
        <begin position="28"/>
        <end position="49"/>
    </location>
</feature>
<dbReference type="PROSITE" id="PS00216">
    <property type="entry name" value="SUGAR_TRANSPORT_1"/>
    <property type="match status" value="1"/>
</dbReference>
<evidence type="ECO:0000259" key="7">
    <source>
        <dbReference type="PROSITE" id="PS50850"/>
    </source>
</evidence>
<feature type="transmembrane region" description="Helical" evidence="6">
    <location>
        <begin position="69"/>
        <end position="98"/>
    </location>
</feature>
<proteinExistence type="predicted"/>
<feature type="transmembrane region" description="Helical" evidence="6">
    <location>
        <begin position="198"/>
        <end position="219"/>
    </location>
</feature>
<keyword evidence="3 6" id="KW-0812">Transmembrane</keyword>
<feature type="transmembrane region" description="Helical" evidence="6">
    <location>
        <begin position="110"/>
        <end position="132"/>
    </location>
</feature>
<dbReference type="PANTHER" id="PTHR48023">
    <property type="entry name" value="D-XYLOSE-PROTON SYMPORTER-LIKE 2"/>
    <property type="match status" value="1"/>
</dbReference>
<evidence type="ECO:0000313" key="9">
    <source>
        <dbReference type="Proteomes" id="UP000824890"/>
    </source>
</evidence>
<gene>
    <name evidence="8" type="ORF">HID58_053289</name>
</gene>
<dbReference type="InterPro" id="IPR005829">
    <property type="entry name" value="Sugar_transporter_CS"/>
</dbReference>
<feature type="domain" description="Major facilitator superfamily (MFS) profile" evidence="7">
    <location>
        <begin position="36"/>
        <end position="456"/>
    </location>
</feature>
<feature type="transmembrane region" description="Helical" evidence="6">
    <location>
        <begin position="168"/>
        <end position="192"/>
    </location>
</feature>
<dbReference type="PRINTS" id="PR00171">
    <property type="entry name" value="SUGRTRNSPORT"/>
</dbReference>
<protein>
    <recommendedName>
        <fullName evidence="7">Major facilitator superfamily (MFS) profile domain-containing protein</fullName>
    </recommendedName>
</protein>
<dbReference type="InterPro" id="IPR050820">
    <property type="entry name" value="MFS_Sugar_Transporter"/>
</dbReference>
<dbReference type="PROSITE" id="PS00217">
    <property type="entry name" value="SUGAR_TRANSPORT_2"/>
    <property type="match status" value="1"/>
</dbReference>
<dbReference type="PROSITE" id="PS50850">
    <property type="entry name" value="MFS"/>
    <property type="match status" value="1"/>
</dbReference>
<keyword evidence="2" id="KW-0813">Transport</keyword>
<feature type="transmembrane region" description="Helical" evidence="6">
    <location>
        <begin position="402"/>
        <end position="421"/>
    </location>
</feature>
<dbReference type="PANTHER" id="PTHR48023:SF8">
    <property type="entry name" value="MAJOR FACILITATOR SUPERFAMILY (MFS) PROFILE DOMAIN-CONTAINING PROTEIN"/>
    <property type="match status" value="1"/>
</dbReference>
<dbReference type="InterPro" id="IPR005828">
    <property type="entry name" value="MFS_sugar_transport-like"/>
</dbReference>
<evidence type="ECO:0000313" key="8">
    <source>
        <dbReference type="EMBL" id="KAH0890860.1"/>
    </source>
</evidence>
<name>A0ABQ8AFU6_BRANA</name>
<comment type="subcellular location">
    <subcellularLocation>
        <location evidence="1">Membrane</location>
        <topology evidence="1">Multi-pass membrane protein</topology>
    </subcellularLocation>
</comment>
<keyword evidence="5 6" id="KW-0472">Membrane</keyword>
<feature type="transmembrane region" description="Helical" evidence="6">
    <location>
        <begin position="310"/>
        <end position="330"/>
    </location>
</feature>
<accession>A0ABQ8AFU6</accession>
<keyword evidence="4 6" id="KW-1133">Transmembrane helix</keyword>
<evidence type="ECO:0000256" key="5">
    <source>
        <dbReference type="ARBA" id="ARBA00023136"/>
    </source>
</evidence>
<dbReference type="InterPro" id="IPR003663">
    <property type="entry name" value="Sugar/inositol_transpt"/>
</dbReference>